<feature type="transmembrane region" description="Helical" evidence="1">
    <location>
        <begin position="44"/>
        <end position="63"/>
    </location>
</feature>
<dbReference type="Proteomes" id="UP000198393">
    <property type="component" value="Unassembled WGS sequence"/>
</dbReference>
<dbReference type="EMBL" id="FZPD01000005">
    <property type="protein sequence ID" value="SNT29217.1"/>
    <property type="molecule type" value="Genomic_DNA"/>
</dbReference>
<proteinExistence type="predicted"/>
<evidence type="ECO:0000256" key="1">
    <source>
        <dbReference type="SAM" id="Phobius"/>
    </source>
</evidence>
<sequence length="113" mass="12967">MTKQIEQLIDEALKTEPSFKLGGNFKDRVVLVLRKKEKSNQRKLYFLMALGMLVIFGFGYGTISYFLPSLFESFSGLKNMSDQIIPLAVLIGVMVIIIQYLDKKLIKNRMLQT</sequence>
<reference evidence="2 3" key="1">
    <citation type="submission" date="2017-06" db="EMBL/GenBank/DDBJ databases">
        <authorList>
            <person name="Kim H.J."/>
            <person name="Triplett B.A."/>
        </authorList>
    </citation>
    <scope>NUCLEOTIDE SEQUENCE [LARGE SCALE GENOMIC DNA]</scope>
    <source>
        <strain evidence="2 3">DSM 19307</strain>
    </source>
</reference>
<evidence type="ECO:0000313" key="2">
    <source>
        <dbReference type="EMBL" id="SNT29217.1"/>
    </source>
</evidence>
<accession>A0A239LF03</accession>
<protein>
    <submittedName>
        <fullName evidence="2">Uncharacterized protein</fullName>
    </submittedName>
</protein>
<feature type="transmembrane region" description="Helical" evidence="1">
    <location>
        <begin position="83"/>
        <end position="101"/>
    </location>
</feature>
<keyword evidence="1" id="KW-1133">Transmembrane helix</keyword>
<organism evidence="2 3">
    <name type="scientific">Ekhidna lutea</name>
    <dbReference type="NCBI Taxonomy" id="447679"/>
    <lineage>
        <taxon>Bacteria</taxon>
        <taxon>Pseudomonadati</taxon>
        <taxon>Bacteroidota</taxon>
        <taxon>Cytophagia</taxon>
        <taxon>Cytophagales</taxon>
        <taxon>Reichenbachiellaceae</taxon>
        <taxon>Ekhidna</taxon>
    </lineage>
</organism>
<keyword evidence="1" id="KW-0472">Membrane</keyword>
<name>A0A239LF03_EKHLU</name>
<gene>
    <name evidence="2" type="ORF">SAMN05421640_3232</name>
</gene>
<keyword evidence="3" id="KW-1185">Reference proteome</keyword>
<evidence type="ECO:0000313" key="3">
    <source>
        <dbReference type="Proteomes" id="UP000198393"/>
    </source>
</evidence>
<keyword evidence="1" id="KW-0812">Transmembrane</keyword>
<dbReference type="AlphaFoldDB" id="A0A239LF03"/>
<dbReference type="RefSeq" id="WP_089357901.1">
    <property type="nucleotide sequence ID" value="NZ_FZPD01000005.1"/>
</dbReference>